<feature type="domain" description="ABC transporter" evidence="6">
    <location>
        <begin position="5"/>
        <end position="224"/>
    </location>
</feature>
<dbReference type="InterPro" id="IPR017871">
    <property type="entry name" value="ABC_transporter-like_CS"/>
</dbReference>
<dbReference type="RefSeq" id="WP_218194336.1">
    <property type="nucleotide sequence ID" value="NZ_CP054597.1"/>
</dbReference>
<dbReference type="PROSITE" id="PS00211">
    <property type="entry name" value="ABC_TRANSPORTER_1"/>
    <property type="match status" value="1"/>
</dbReference>
<proteinExistence type="inferred from homology"/>
<dbReference type="InterPro" id="IPR003593">
    <property type="entry name" value="AAA+_ATPase"/>
</dbReference>
<accession>A0A9Q9BWV5</accession>
<organism evidence="7 9">
    <name type="scientific">Neoehrlichia mikurensis</name>
    <dbReference type="NCBI Taxonomy" id="89586"/>
    <lineage>
        <taxon>Bacteria</taxon>
        <taxon>Pseudomonadati</taxon>
        <taxon>Pseudomonadota</taxon>
        <taxon>Alphaproteobacteria</taxon>
        <taxon>Rickettsiales</taxon>
        <taxon>Anaplasmataceae</taxon>
        <taxon>Candidatus Neoehrlichia</taxon>
    </lineage>
</organism>
<dbReference type="GO" id="GO:0016887">
    <property type="term" value="F:ATP hydrolysis activity"/>
    <property type="evidence" value="ECO:0007669"/>
    <property type="project" value="InterPro"/>
</dbReference>
<dbReference type="PANTHER" id="PTHR42798:SF7">
    <property type="entry name" value="ALPHA-D-RIBOSE 1-METHYLPHOSPHONATE 5-TRIPHOSPHATE SYNTHASE SUBUNIT PHNL"/>
    <property type="match status" value="1"/>
</dbReference>
<evidence type="ECO:0000256" key="5">
    <source>
        <dbReference type="ARBA" id="ARBA00024725"/>
    </source>
</evidence>
<keyword evidence="3" id="KW-0547">Nucleotide-binding</keyword>
<keyword evidence="2" id="KW-0813">Transport</keyword>
<dbReference type="Pfam" id="PF00005">
    <property type="entry name" value="ABC_tran"/>
    <property type="match status" value="1"/>
</dbReference>
<keyword evidence="4 7" id="KW-0067">ATP-binding</keyword>
<comment type="similarity">
    <text evidence="1">Belongs to the ABC transporter superfamily.</text>
</comment>
<keyword evidence="10" id="KW-1185">Reference proteome</keyword>
<evidence type="ECO:0000313" key="9">
    <source>
        <dbReference type="Proteomes" id="UP001059822"/>
    </source>
</evidence>
<name>A0A9Q9BWV5_9RICK</name>
<protein>
    <submittedName>
        <fullName evidence="7">ABC transporter ATP-binding protein</fullName>
    </submittedName>
</protein>
<evidence type="ECO:0000256" key="3">
    <source>
        <dbReference type="ARBA" id="ARBA00022741"/>
    </source>
</evidence>
<dbReference type="EMBL" id="CP089285">
    <property type="protein sequence ID" value="UTO55997.1"/>
    <property type="molecule type" value="Genomic_DNA"/>
</dbReference>
<evidence type="ECO:0000259" key="6">
    <source>
        <dbReference type="PROSITE" id="PS50893"/>
    </source>
</evidence>
<evidence type="ECO:0000313" key="8">
    <source>
        <dbReference type="EMBL" id="UTO55997.1"/>
    </source>
</evidence>
<evidence type="ECO:0000313" key="7">
    <source>
        <dbReference type="EMBL" id="UTO55078.1"/>
    </source>
</evidence>
<dbReference type="InterPro" id="IPR003439">
    <property type="entry name" value="ABC_transporter-like_ATP-bd"/>
</dbReference>
<dbReference type="PANTHER" id="PTHR42798">
    <property type="entry name" value="LIPOPROTEIN-RELEASING SYSTEM ATP-BINDING PROTEIN LOLD"/>
    <property type="match status" value="1"/>
</dbReference>
<dbReference type="GO" id="GO:0005524">
    <property type="term" value="F:ATP binding"/>
    <property type="evidence" value="ECO:0007669"/>
    <property type="project" value="UniProtKB-KW"/>
</dbReference>
<comment type="function">
    <text evidence="5">Part of an ABC transporter complex. Transmembrane domains (TMD) form a pore in the inner membrane and the ATP-binding domain (NBD) is responsible for energy generation.</text>
</comment>
<reference evidence="7" key="1">
    <citation type="journal article" date="2022" name="Microorganisms">
        <title>Assembly and Comparison of Ca. Neoehrlichia mikurensis Genomes.</title>
        <authorList>
            <person name="Azagi T."/>
            <person name="Dirks R.P."/>
            <person name="Yebra-Pimentel E.S."/>
            <person name="Schaap P.J."/>
            <person name="Koehorst J.J."/>
            <person name="Esser H.J."/>
            <person name="Sprong H."/>
        </authorList>
    </citation>
    <scope>NUCLEOTIDE SEQUENCE</scope>
    <source>
        <strain evidence="8">18-2804</strain>
        <strain evidence="7">18-2837</strain>
    </source>
</reference>
<dbReference type="CDD" id="cd03255">
    <property type="entry name" value="ABC_MJ0796_LolCDE_FtsE"/>
    <property type="match status" value="1"/>
</dbReference>
<evidence type="ECO:0000313" key="10">
    <source>
        <dbReference type="Proteomes" id="UP001059985"/>
    </source>
</evidence>
<dbReference type="Proteomes" id="UP001059822">
    <property type="component" value="Chromosome"/>
</dbReference>
<dbReference type="EMBL" id="CP089286">
    <property type="protein sequence ID" value="UTO55078.1"/>
    <property type="molecule type" value="Genomic_DNA"/>
</dbReference>
<dbReference type="PROSITE" id="PS50893">
    <property type="entry name" value="ABC_TRANSPORTER_2"/>
    <property type="match status" value="1"/>
</dbReference>
<dbReference type="InterPro" id="IPR017911">
    <property type="entry name" value="MacB-like_ATP-bd"/>
</dbReference>
<evidence type="ECO:0000256" key="4">
    <source>
        <dbReference type="ARBA" id="ARBA00022840"/>
    </source>
</evidence>
<dbReference type="SMART" id="SM00382">
    <property type="entry name" value="AAA"/>
    <property type="match status" value="1"/>
</dbReference>
<sequence>MCYTLQLTSINKYYCLKKTFPVLLNVNINIIKGQIVALIGASGSGKSTLLQIAGLLDKPTSGKVIINNVECATANDNQKTLLRRNFLGFIYQFHHLLQELSVLENVLLPQLIKGTSLSIAKKNAYSILEQVGLHDKQNSLVSNLSGGERQRVAIARGLVNCPLILLADEPTGSLDPKTSAIIFSLIHKYVKEKNISALIVTHNHKLVQSVDSIIQLESHTTHIIK</sequence>
<evidence type="ECO:0000256" key="1">
    <source>
        <dbReference type="ARBA" id="ARBA00005417"/>
    </source>
</evidence>
<dbReference type="Proteomes" id="UP001059985">
    <property type="component" value="Chromosome"/>
</dbReference>
<dbReference type="AlphaFoldDB" id="A0A9Q9BWV5"/>
<gene>
    <name evidence="8" type="ORF">LUA81_02560</name>
    <name evidence="7" type="ORF">LUA82_02580</name>
</gene>
<evidence type="ECO:0000256" key="2">
    <source>
        <dbReference type="ARBA" id="ARBA00022448"/>
    </source>
</evidence>